<keyword evidence="2" id="KW-0378">Hydrolase</keyword>
<accession>A0A0C1RAT4</accession>
<dbReference type="EMBL" id="JHEG04000001">
    <property type="protein sequence ID" value="KAF3888332.1"/>
    <property type="molecule type" value="Genomic_DNA"/>
</dbReference>
<dbReference type="GO" id="GO:0006508">
    <property type="term" value="P:proteolysis"/>
    <property type="evidence" value="ECO:0007669"/>
    <property type="project" value="UniProtKB-KW"/>
</dbReference>
<comment type="caution">
    <text evidence="2">The sequence shown here is derived from an EMBL/GenBank/DDBJ whole genome shotgun (WGS) entry which is preliminary data.</text>
</comment>
<reference evidence="1" key="2">
    <citation type="submission" date="2019-11" db="EMBL/GenBank/DDBJ databases">
        <title>Improved Assembly of Tolypothrix boutellei genome.</title>
        <authorList>
            <person name="Sarangi A.N."/>
            <person name="Mukherjee M."/>
            <person name="Ghosh S."/>
            <person name="Singh D."/>
            <person name="Das A."/>
            <person name="Kant S."/>
            <person name="Prusty A."/>
            <person name="Tripathy S."/>
        </authorList>
    </citation>
    <scope>NUCLEOTIDE SEQUENCE</scope>
    <source>
        <strain evidence="1">VB521301</strain>
    </source>
</reference>
<dbReference type="Proteomes" id="UP000029738">
    <property type="component" value="Unassembled WGS sequence"/>
</dbReference>
<dbReference type="RefSeq" id="WP_038089865.1">
    <property type="nucleotide sequence ID" value="NZ_JHEG04000001.1"/>
</dbReference>
<protein>
    <submittedName>
        <fullName evidence="2">Aspartyl protease</fullName>
    </submittedName>
</protein>
<sequence>MGLGTFGADGELFFELQLVPANGASFVIPALFDTGFTDGWLVINTQDLQALEWSEVLGQVKMRTARGEGRFYIYKGKVIIDGIEVTIPVHVGRDVPETAMGSAWLDIMKLVVNKPEGIFTLEFIESP</sequence>
<dbReference type="GO" id="GO:0008233">
    <property type="term" value="F:peptidase activity"/>
    <property type="evidence" value="ECO:0007669"/>
    <property type="project" value="UniProtKB-KW"/>
</dbReference>
<dbReference type="AlphaFoldDB" id="A0A0C1RAT4"/>
<organism evidence="2">
    <name type="scientific">Tolypothrix bouteillei VB521301</name>
    <dbReference type="NCBI Taxonomy" id="1479485"/>
    <lineage>
        <taxon>Bacteria</taxon>
        <taxon>Bacillati</taxon>
        <taxon>Cyanobacteriota</taxon>
        <taxon>Cyanophyceae</taxon>
        <taxon>Nostocales</taxon>
        <taxon>Tolypothrichaceae</taxon>
        <taxon>Tolypothrix</taxon>
    </lineage>
</organism>
<name>A0A0C1RAT4_9CYAN</name>
<dbReference type="OrthoDB" id="460223at2"/>
<proteinExistence type="predicted"/>
<evidence type="ECO:0000313" key="3">
    <source>
        <dbReference type="Proteomes" id="UP000029738"/>
    </source>
</evidence>
<gene>
    <name evidence="2" type="ORF">DA73_0204520</name>
    <name evidence="1" type="ORF">DA73_0400024705</name>
</gene>
<dbReference type="EMBL" id="JHEG02000019">
    <property type="protein sequence ID" value="KIE12768.1"/>
    <property type="molecule type" value="Genomic_DNA"/>
</dbReference>
<keyword evidence="3" id="KW-1185">Reference proteome</keyword>
<evidence type="ECO:0000313" key="2">
    <source>
        <dbReference type="EMBL" id="KIE12768.1"/>
    </source>
</evidence>
<reference evidence="2" key="1">
    <citation type="journal article" date="2015" name="Genome Announc.">
        <title>Draft Genome Sequence of Tolypothrix boutellei Strain VB521301.</title>
        <authorList>
            <person name="Chandrababunaidu M.M."/>
            <person name="Singh D."/>
            <person name="Sen D."/>
            <person name="Bhan S."/>
            <person name="Das S."/>
            <person name="Gupta A."/>
            <person name="Adhikary S.P."/>
            <person name="Tripathy S."/>
        </authorList>
    </citation>
    <scope>NUCLEOTIDE SEQUENCE</scope>
    <source>
        <strain evidence="2">VB521301</strain>
    </source>
</reference>
<evidence type="ECO:0000313" key="1">
    <source>
        <dbReference type="EMBL" id="KAF3888332.1"/>
    </source>
</evidence>
<dbReference type="STRING" id="1479485.DA73_0204520"/>
<keyword evidence="2" id="KW-0645">Protease</keyword>